<dbReference type="RefSeq" id="WP_066623967.1">
    <property type="nucleotide sequence ID" value="NZ_JBHSYQ010000008.1"/>
</dbReference>
<name>A0ABW2DQR6_9BACT</name>
<sequence length="428" mass="48074">MNSKVKYLLHLVVAAVFVTFWGCASSEQVSGDFQKSFKVQVKNPLNRTRENVMVLLQEEALQNLNSFNPQAFAVFDGDTEVPSQYNSRDAENRGIVLVLDQLAAGESRSLTIRYNTSGTIAKSYPKRTQAELSKKVGGRWENRKYIGGDFQKIDSLRVPDELTDHSYYLRYEGPGWESDKVGYRFYLDWRNAIDVFGKKTDEMVLQKAGLDGYDSYHKEQAWGMDILKVGKALGVGSLAMFDKGKAIRVEKTDSTYSKIAQNGPVYSSIVTDYYGWQVAGHKLNVQSQLSIHAGTRLTNHQIRVTGGQPKNLSTGLTNDKSAKLVTDKGEAGKSFGYMYTYGKQSLNTPPDNVGIAVLFRPQDFITFSSEDPLSHVVQLKPTNGKLQYYFLAAWELEPNGIKTEEQFRQYIQNTAEELANPVQVKISQ</sequence>
<evidence type="ECO:0000313" key="3">
    <source>
        <dbReference type="Proteomes" id="UP001596405"/>
    </source>
</evidence>
<accession>A0ABW2DQR6</accession>
<keyword evidence="3" id="KW-1185">Reference proteome</keyword>
<evidence type="ECO:0000256" key="1">
    <source>
        <dbReference type="SAM" id="SignalP"/>
    </source>
</evidence>
<dbReference type="Proteomes" id="UP001596405">
    <property type="component" value="Unassembled WGS sequence"/>
</dbReference>
<reference evidence="3" key="1">
    <citation type="journal article" date="2019" name="Int. J. Syst. Evol. Microbiol.">
        <title>The Global Catalogue of Microorganisms (GCM) 10K type strain sequencing project: providing services to taxonomists for standard genome sequencing and annotation.</title>
        <authorList>
            <consortium name="The Broad Institute Genomics Platform"/>
            <consortium name="The Broad Institute Genome Sequencing Center for Infectious Disease"/>
            <person name="Wu L."/>
            <person name="Ma J."/>
        </authorList>
    </citation>
    <scope>NUCLEOTIDE SEQUENCE [LARGE SCALE GENOMIC DNA]</scope>
    <source>
        <strain evidence="3">CGMCC 4.7393</strain>
    </source>
</reference>
<proteinExistence type="predicted"/>
<feature type="chain" id="PRO_5045181916" evidence="1">
    <location>
        <begin position="25"/>
        <end position="428"/>
    </location>
</feature>
<gene>
    <name evidence="2" type="ORF">ACFQHR_14890</name>
</gene>
<evidence type="ECO:0000313" key="2">
    <source>
        <dbReference type="EMBL" id="MFC6998922.1"/>
    </source>
</evidence>
<feature type="signal peptide" evidence="1">
    <location>
        <begin position="1"/>
        <end position="24"/>
    </location>
</feature>
<dbReference type="EMBL" id="JBHSYQ010000008">
    <property type="protein sequence ID" value="MFC6998922.1"/>
    <property type="molecule type" value="Genomic_DNA"/>
</dbReference>
<dbReference type="Pfam" id="PF16153">
    <property type="entry name" value="DUF4861"/>
    <property type="match status" value="1"/>
</dbReference>
<keyword evidence="1" id="KW-0732">Signal</keyword>
<organism evidence="2 3">
    <name type="scientific">Rufibacter roseus</name>
    <dbReference type="NCBI Taxonomy" id="1567108"/>
    <lineage>
        <taxon>Bacteria</taxon>
        <taxon>Pseudomonadati</taxon>
        <taxon>Bacteroidota</taxon>
        <taxon>Cytophagia</taxon>
        <taxon>Cytophagales</taxon>
        <taxon>Hymenobacteraceae</taxon>
        <taxon>Rufibacter</taxon>
    </lineage>
</organism>
<protein>
    <submittedName>
        <fullName evidence="2">DUF4861 domain-containing protein</fullName>
    </submittedName>
</protein>
<dbReference type="InterPro" id="IPR032342">
    <property type="entry name" value="DUF4861"/>
</dbReference>
<comment type="caution">
    <text evidence="2">The sequence shown here is derived from an EMBL/GenBank/DDBJ whole genome shotgun (WGS) entry which is preliminary data.</text>
</comment>